<dbReference type="STRING" id="1267423.SAMN05216290_1638"/>
<dbReference type="OrthoDB" id="1441538at2"/>
<dbReference type="SUPFAM" id="SSF51197">
    <property type="entry name" value="Clavaminate synthase-like"/>
    <property type="match status" value="1"/>
</dbReference>
<proteinExistence type="predicted"/>
<dbReference type="Gene3D" id="2.60.120.330">
    <property type="entry name" value="B-lactam Antibiotic, Isopenicillin N Synthase, Chain"/>
    <property type="match status" value="1"/>
</dbReference>
<dbReference type="Pfam" id="PF05118">
    <property type="entry name" value="Asp_Arg_Hydrox"/>
    <property type="match status" value="1"/>
</dbReference>
<sequence length="191" mass="22347">MHTDRIKLPFQFDVERLLADLKTAEAKVDWISHFVKDNYEGDWSVIPLTAQKGRDHPILMASAIPGDKDFIPTPFLEACPYFQKVIDRFKTKYCSIRLMKLAAGSEIKEHKDFDLDLDEVRLHIPLITHADVAFYVNNDRVNMESGECWYLRLSDPHRVVNNSQIDRVHLVMDFELNDWLRELMTINQVSE</sequence>
<dbReference type="InterPro" id="IPR027443">
    <property type="entry name" value="IPNS-like_sf"/>
</dbReference>
<dbReference type="AlphaFoldDB" id="A0A1I0P324"/>
<dbReference type="InterPro" id="IPR007803">
    <property type="entry name" value="Asp/Arg/Pro-Hydrxlase"/>
</dbReference>
<protein>
    <submittedName>
        <fullName evidence="2">Aspartyl/Asparaginyl beta-hydroxylase</fullName>
    </submittedName>
</protein>
<accession>A0A1I0P324</accession>
<evidence type="ECO:0000313" key="3">
    <source>
        <dbReference type="Proteomes" id="UP000199437"/>
    </source>
</evidence>
<keyword evidence="3" id="KW-1185">Reference proteome</keyword>
<dbReference type="Proteomes" id="UP000199437">
    <property type="component" value="Unassembled WGS sequence"/>
</dbReference>
<dbReference type="GeneID" id="99986362"/>
<organism evidence="2 3">
    <name type="scientific">Roseivirga pacifica</name>
    <dbReference type="NCBI Taxonomy" id="1267423"/>
    <lineage>
        <taxon>Bacteria</taxon>
        <taxon>Pseudomonadati</taxon>
        <taxon>Bacteroidota</taxon>
        <taxon>Cytophagia</taxon>
        <taxon>Cytophagales</taxon>
        <taxon>Roseivirgaceae</taxon>
        <taxon>Roseivirga</taxon>
    </lineage>
</organism>
<reference evidence="3" key="1">
    <citation type="submission" date="2016-10" db="EMBL/GenBank/DDBJ databases">
        <authorList>
            <person name="Varghese N."/>
            <person name="Submissions S."/>
        </authorList>
    </citation>
    <scope>NUCLEOTIDE SEQUENCE [LARGE SCALE GENOMIC DNA]</scope>
    <source>
        <strain evidence="3">CGMCC 1.12402</strain>
    </source>
</reference>
<name>A0A1I0P324_9BACT</name>
<feature type="domain" description="Aspartyl/asparaginy/proline hydroxylase" evidence="1">
    <location>
        <begin position="15"/>
        <end position="175"/>
    </location>
</feature>
<dbReference type="RefSeq" id="WP_090258008.1">
    <property type="nucleotide sequence ID" value="NZ_FOIR01000001.1"/>
</dbReference>
<dbReference type="EMBL" id="FOIR01000001">
    <property type="protein sequence ID" value="SEW07895.1"/>
    <property type="molecule type" value="Genomic_DNA"/>
</dbReference>
<gene>
    <name evidence="2" type="ORF">SAMN05216290_1638</name>
</gene>
<evidence type="ECO:0000313" key="2">
    <source>
        <dbReference type="EMBL" id="SEW07895.1"/>
    </source>
</evidence>
<evidence type="ECO:0000259" key="1">
    <source>
        <dbReference type="Pfam" id="PF05118"/>
    </source>
</evidence>